<dbReference type="WBParaSite" id="JU765_v2.g591.t1">
    <property type="protein sequence ID" value="JU765_v2.g591.t1"/>
    <property type="gene ID" value="JU765_v2.g591"/>
</dbReference>
<evidence type="ECO:0000313" key="1">
    <source>
        <dbReference type="Proteomes" id="UP000887576"/>
    </source>
</evidence>
<organism evidence="1 2">
    <name type="scientific">Panagrolaimus sp. JU765</name>
    <dbReference type="NCBI Taxonomy" id="591449"/>
    <lineage>
        <taxon>Eukaryota</taxon>
        <taxon>Metazoa</taxon>
        <taxon>Ecdysozoa</taxon>
        <taxon>Nematoda</taxon>
        <taxon>Chromadorea</taxon>
        <taxon>Rhabditida</taxon>
        <taxon>Tylenchina</taxon>
        <taxon>Panagrolaimomorpha</taxon>
        <taxon>Panagrolaimoidea</taxon>
        <taxon>Panagrolaimidae</taxon>
        <taxon>Panagrolaimus</taxon>
    </lineage>
</organism>
<reference evidence="2" key="1">
    <citation type="submission" date="2022-11" db="UniProtKB">
        <authorList>
            <consortium name="WormBaseParasite"/>
        </authorList>
    </citation>
    <scope>IDENTIFICATION</scope>
</reference>
<dbReference type="Proteomes" id="UP000887576">
    <property type="component" value="Unplaced"/>
</dbReference>
<sequence length="99" mass="11659">MKLVFPNANRLTIDLDPNCETLIEHYENDTAKIKEAICEAPQEYIHILWSTYPVEDDESLIEAFDGEKIDENIFEWKMESNEKKTIKLQFLENERGPLI</sequence>
<evidence type="ECO:0000313" key="2">
    <source>
        <dbReference type="WBParaSite" id="JU765_v2.g591.t1"/>
    </source>
</evidence>
<name>A0AC34REC6_9BILA</name>
<proteinExistence type="predicted"/>
<accession>A0AC34REC6</accession>
<protein>
    <submittedName>
        <fullName evidence="2">Uncharacterized protein</fullName>
    </submittedName>
</protein>